<dbReference type="PANTHER" id="PTHR43161:SF23">
    <property type="entry name" value="(R,R)-BUTANEDIOL DEHYDROGENASE-RELATED"/>
    <property type="match status" value="1"/>
</dbReference>
<dbReference type="GO" id="GO:0046872">
    <property type="term" value="F:metal ion binding"/>
    <property type="evidence" value="ECO:0007669"/>
    <property type="project" value="UniProtKB-KW"/>
</dbReference>
<organism evidence="6">
    <name type="scientific">marine sediment metagenome</name>
    <dbReference type="NCBI Taxonomy" id="412755"/>
    <lineage>
        <taxon>unclassified sequences</taxon>
        <taxon>metagenomes</taxon>
        <taxon>ecological metagenomes</taxon>
    </lineage>
</organism>
<evidence type="ECO:0000256" key="1">
    <source>
        <dbReference type="ARBA" id="ARBA00001947"/>
    </source>
</evidence>
<dbReference type="Gene3D" id="3.90.180.10">
    <property type="entry name" value="Medium-chain alcohol dehydrogenases, catalytic domain"/>
    <property type="match status" value="1"/>
</dbReference>
<proteinExistence type="inferred from homology"/>
<dbReference type="AlphaFoldDB" id="X0W6G8"/>
<keyword evidence="5" id="KW-0560">Oxidoreductase</keyword>
<dbReference type="SUPFAM" id="SSF51735">
    <property type="entry name" value="NAD(P)-binding Rossmann-fold domains"/>
    <property type="match status" value="1"/>
</dbReference>
<evidence type="ECO:0000256" key="2">
    <source>
        <dbReference type="ARBA" id="ARBA00008072"/>
    </source>
</evidence>
<dbReference type="GO" id="GO:0016491">
    <property type="term" value="F:oxidoreductase activity"/>
    <property type="evidence" value="ECO:0007669"/>
    <property type="project" value="UniProtKB-KW"/>
</dbReference>
<dbReference type="Gene3D" id="3.40.50.720">
    <property type="entry name" value="NAD(P)-binding Rossmann-like Domain"/>
    <property type="match status" value="1"/>
</dbReference>
<feature type="non-terminal residue" evidence="6">
    <location>
        <position position="1"/>
    </location>
</feature>
<reference evidence="6" key="1">
    <citation type="journal article" date="2014" name="Front. Microbiol.">
        <title>High frequency of phylogenetically diverse reductive dehalogenase-homologous genes in deep subseafloor sedimentary metagenomes.</title>
        <authorList>
            <person name="Kawai M."/>
            <person name="Futagami T."/>
            <person name="Toyoda A."/>
            <person name="Takaki Y."/>
            <person name="Nishi S."/>
            <person name="Hori S."/>
            <person name="Arai W."/>
            <person name="Tsubouchi T."/>
            <person name="Morono Y."/>
            <person name="Uchiyama I."/>
            <person name="Ito T."/>
            <person name="Fujiyama A."/>
            <person name="Inagaki F."/>
            <person name="Takami H."/>
        </authorList>
    </citation>
    <scope>NUCLEOTIDE SEQUENCE</scope>
    <source>
        <strain evidence="6">Expedition CK06-06</strain>
    </source>
</reference>
<name>X0W6G8_9ZZZZ</name>
<keyword evidence="3" id="KW-0479">Metal-binding</keyword>
<accession>X0W6G8</accession>
<evidence type="ECO:0008006" key="7">
    <source>
        <dbReference type="Google" id="ProtNLM"/>
    </source>
</evidence>
<comment type="caution">
    <text evidence="6">The sequence shown here is derived from an EMBL/GenBank/DDBJ whole genome shotgun (WGS) entry which is preliminary data.</text>
</comment>
<dbReference type="InterPro" id="IPR036291">
    <property type="entry name" value="NAD(P)-bd_dom_sf"/>
</dbReference>
<comment type="cofactor">
    <cofactor evidence="1">
        <name>Zn(2+)</name>
        <dbReference type="ChEBI" id="CHEBI:29105"/>
    </cofactor>
</comment>
<evidence type="ECO:0000256" key="3">
    <source>
        <dbReference type="ARBA" id="ARBA00022723"/>
    </source>
</evidence>
<dbReference type="Pfam" id="PF13602">
    <property type="entry name" value="ADH_zinc_N_2"/>
    <property type="match status" value="1"/>
</dbReference>
<dbReference type="EMBL" id="BARS01031504">
    <property type="protein sequence ID" value="GAG18877.1"/>
    <property type="molecule type" value="Genomic_DNA"/>
</dbReference>
<sequence length="95" mass="10361">QDAISVTKTGGHLIAVGNVEKMAEFNLQQFVASELTFRGSYASSGEFRDCIELVASGKINVEPLISDVLPLEDGPRAFDRLLKAEENLLKIVLEP</sequence>
<evidence type="ECO:0000313" key="6">
    <source>
        <dbReference type="EMBL" id="GAG18877.1"/>
    </source>
</evidence>
<evidence type="ECO:0000256" key="5">
    <source>
        <dbReference type="ARBA" id="ARBA00023002"/>
    </source>
</evidence>
<comment type="similarity">
    <text evidence="2">Belongs to the zinc-containing alcohol dehydrogenase family.</text>
</comment>
<evidence type="ECO:0000256" key="4">
    <source>
        <dbReference type="ARBA" id="ARBA00022833"/>
    </source>
</evidence>
<gene>
    <name evidence="6" type="ORF">S01H1_49018</name>
</gene>
<dbReference type="PANTHER" id="PTHR43161">
    <property type="entry name" value="SORBITOL DEHYDROGENASE"/>
    <property type="match status" value="1"/>
</dbReference>
<keyword evidence="4" id="KW-0862">Zinc</keyword>
<protein>
    <recommendedName>
        <fullName evidence="7">Alcohol dehydrogenase-like C-terminal domain-containing protein</fullName>
    </recommendedName>
</protein>